<accession>A0ABY5KMD4</accession>
<name>A0ABY5KMD4_9CELL</name>
<organism evidence="1 2">
    <name type="scientific">Cellulomonas xiejunii</name>
    <dbReference type="NCBI Taxonomy" id="2968083"/>
    <lineage>
        <taxon>Bacteria</taxon>
        <taxon>Bacillati</taxon>
        <taxon>Actinomycetota</taxon>
        <taxon>Actinomycetes</taxon>
        <taxon>Micrococcales</taxon>
        <taxon>Cellulomonadaceae</taxon>
        <taxon>Cellulomonas</taxon>
    </lineage>
</organism>
<dbReference type="RefSeq" id="WP_227576419.1">
    <property type="nucleotide sequence ID" value="NZ_CP101987.1"/>
</dbReference>
<evidence type="ECO:0000313" key="2">
    <source>
        <dbReference type="Proteomes" id="UP001316384"/>
    </source>
</evidence>
<dbReference type="EMBL" id="CP101987">
    <property type="protein sequence ID" value="UUI71083.1"/>
    <property type="molecule type" value="Genomic_DNA"/>
</dbReference>
<reference evidence="1 2" key="1">
    <citation type="submission" date="2022-07" db="EMBL/GenBank/DDBJ databases">
        <title>Novel species in genus cellulomonas.</title>
        <authorList>
            <person name="Ye L."/>
        </authorList>
    </citation>
    <scope>NUCLEOTIDE SEQUENCE [LARGE SCALE GENOMIC DNA]</scope>
    <source>
        <strain evidence="2">zg-B89</strain>
    </source>
</reference>
<gene>
    <name evidence="1" type="ORF">NP048_14975</name>
</gene>
<proteinExistence type="predicted"/>
<evidence type="ECO:0000313" key="1">
    <source>
        <dbReference type="EMBL" id="UUI71083.1"/>
    </source>
</evidence>
<keyword evidence="2" id="KW-1185">Reference proteome</keyword>
<protein>
    <submittedName>
        <fullName evidence="1">DUF4265 domain-containing protein</fullName>
    </submittedName>
</protein>
<dbReference type="Pfam" id="PF14085">
    <property type="entry name" value="DUF4265"/>
    <property type="match status" value="1"/>
</dbReference>
<dbReference type="InterPro" id="IPR025361">
    <property type="entry name" value="DUF4265"/>
</dbReference>
<dbReference type="Proteomes" id="UP001316384">
    <property type="component" value="Chromosome"/>
</dbReference>
<sequence>MGLTTLRVFAAENTSGGRVDEDVLVEDLGGGRWRLVASPGLVLGVAAGDVIELDAERRVRPVSRGGNVAIHVFAPPEHADELTASMNALGGVLDGRSPGLTVFTVPASAGFPAIEHVLRRLVEAHPSAEWFYGNVYADDGVTPLRWWES</sequence>